<dbReference type="PANTHER" id="PTHR47837">
    <property type="entry name" value="GTP PYROPHOSPHOKINASE YJBM"/>
    <property type="match status" value="1"/>
</dbReference>
<dbReference type="PANTHER" id="PTHR47837:SF2">
    <property type="entry name" value="GTP PYROPHOSPHOKINASE YWAC"/>
    <property type="match status" value="1"/>
</dbReference>
<dbReference type="AlphaFoldDB" id="A0A844GKU9"/>
<comment type="caution">
    <text evidence="4">The sequence shown here is derived from an EMBL/GenBank/DDBJ whole genome shotgun (WGS) entry which is preliminary data.</text>
</comment>
<keyword evidence="4" id="KW-0808">Transferase</keyword>
<evidence type="ECO:0000256" key="2">
    <source>
        <dbReference type="SAM" id="Coils"/>
    </source>
</evidence>
<dbReference type="UniPathway" id="UPA00908">
    <property type="reaction ID" value="UER00884"/>
</dbReference>
<dbReference type="SMART" id="SM00954">
    <property type="entry name" value="RelA_SpoT"/>
    <property type="match status" value="1"/>
</dbReference>
<evidence type="ECO:0000313" key="4">
    <source>
        <dbReference type="EMBL" id="MTD61238.1"/>
    </source>
</evidence>
<organism evidence="4 5">
    <name type="scientific">Blautia luti DSM 14534 = JCM 17040</name>
    <dbReference type="NCBI Taxonomy" id="649762"/>
    <lineage>
        <taxon>Bacteria</taxon>
        <taxon>Bacillati</taxon>
        <taxon>Bacillota</taxon>
        <taxon>Clostridia</taxon>
        <taxon>Lachnospirales</taxon>
        <taxon>Lachnospiraceae</taxon>
        <taxon>Blautia</taxon>
    </lineage>
</organism>
<evidence type="ECO:0000259" key="3">
    <source>
        <dbReference type="SMART" id="SM00954"/>
    </source>
</evidence>
<dbReference type="InterPro" id="IPR007685">
    <property type="entry name" value="RelA_SpoT"/>
</dbReference>
<evidence type="ECO:0000313" key="5">
    <source>
        <dbReference type="Proteomes" id="UP000437824"/>
    </source>
</evidence>
<gene>
    <name evidence="4" type="ORF">GKZ57_08145</name>
</gene>
<dbReference type="EMBL" id="WMBC01000005">
    <property type="protein sequence ID" value="MTD61238.1"/>
    <property type="molecule type" value="Genomic_DNA"/>
</dbReference>
<keyword evidence="4" id="KW-0418">Kinase</keyword>
<name>A0A844GKU9_9FIRM</name>
<keyword evidence="2" id="KW-0175">Coiled coil</keyword>
<protein>
    <submittedName>
        <fullName evidence="4">GTP pyrophosphokinase</fullName>
    </submittedName>
</protein>
<feature type="domain" description="RelA/SpoT" evidence="3">
    <location>
        <begin position="42"/>
        <end position="165"/>
    </location>
</feature>
<dbReference type="CDD" id="cd05399">
    <property type="entry name" value="NT_Rel-Spo_like"/>
    <property type="match status" value="1"/>
</dbReference>
<dbReference type="Pfam" id="PF04607">
    <property type="entry name" value="RelA_SpoT"/>
    <property type="match status" value="1"/>
</dbReference>
<dbReference type="InterPro" id="IPR052366">
    <property type="entry name" value="GTP_Pyrophosphokinase"/>
</dbReference>
<dbReference type="InterPro" id="IPR043519">
    <property type="entry name" value="NT_sf"/>
</dbReference>
<comment type="pathway">
    <text evidence="1">Purine metabolism; ppGpp biosynthesis; ppGpp from GTP: step 1/2.</text>
</comment>
<dbReference type="Gene3D" id="3.30.460.10">
    <property type="entry name" value="Beta Polymerase, domain 2"/>
    <property type="match status" value="1"/>
</dbReference>
<evidence type="ECO:0000256" key="1">
    <source>
        <dbReference type="ARBA" id="ARBA00004976"/>
    </source>
</evidence>
<dbReference type="GO" id="GO:0016301">
    <property type="term" value="F:kinase activity"/>
    <property type="evidence" value="ECO:0007669"/>
    <property type="project" value="UniProtKB-KW"/>
</dbReference>
<accession>A0A844GKU9</accession>
<sequence length="197" mass="23102">MNQDQYYLHCQYIMGILAVKIKIIGEQLVLRNKRDVIQNVSQRIKTPESIYAKMLRKNLEPEFSLAKEKLNDLIGIRIVCLFLDDVYEIAEMLKKQKDIKVIKEKDYIVKPKKNGYMSLHLIVEIPVCMGDKVEMKKVEIQIRTTAMDFWSVLEYQLLYKKNVKGADKVGKELKSYSDEIAALDQKMLKLRNRIESI</sequence>
<reference evidence="4 5" key="1">
    <citation type="submission" date="2019-11" db="EMBL/GenBank/DDBJ databases">
        <title>Draft genome sequence of Blautia luti DSM 14534T, isolated from human stool.</title>
        <authorList>
            <person name="Ortiz R."/>
            <person name="Melis-Arcos F."/>
            <person name="Covarrubias P."/>
            <person name="Cardenas J.P."/>
            <person name="Perez-Donoso J."/>
            <person name="Almonacid D."/>
        </authorList>
    </citation>
    <scope>NUCLEOTIDE SEQUENCE [LARGE SCALE GENOMIC DNA]</scope>
    <source>
        <strain evidence="4 5">DSM 14534</strain>
    </source>
</reference>
<proteinExistence type="predicted"/>
<feature type="coiled-coil region" evidence="2">
    <location>
        <begin position="166"/>
        <end position="193"/>
    </location>
</feature>
<dbReference type="Gene3D" id="1.10.287.860">
    <property type="entry name" value="Nucleotidyltransferase"/>
    <property type="match status" value="1"/>
</dbReference>
<dbReference type="Proteomes" id="UP000437824">
    <property type="component" value="Unassembled WGS sequence"/>
</dbReference>
<dbReference type="GO" id="GO:0015970">
    <property type="term" value="P:guanosine tetraphosphate biosynthetic process"/>
    <property type="evidence" value="ECO:0007669"/>
    <property type="project" value="UniProtKB-UniPathway"/>
</dbReference>
<dbReference type="SUPFAM" id="SSF81301">
    <property type="entry name" value="Nucleotidyltransferase"/>
    <property type="match status" value="1"/>
</dbReference>